<feature type="region of interest" description="Disordered" evidence="2">
    <location>
        <begin position="1"/>
        <end position="56"/>
    </location>
</feature>
<dbReference type="Proteomes" id="UP001056012">
    <property type="component" value="Chromosome 1"/>
</dbReference>
<accession>A0A9Q9DPA3</accession>
<proteinExistence type="inferred from homology"/>
<feature type="transmembrane region" description="Helical" evidence="3">
    <location>
        <begin position="249"/>
        <end position="269"/>
    </location>
</feature>
<protein>
    <recommendedName>
        <fullName evidence="4">NADH:ubiquinone oxidoreductase intermediate-associated protein 30 domain-containing protein</fullName>
    </recommendedName>
</protein>
<organism evidence="5 6">
    <name type="scientific">Curvularia clavata</name>
    <dbReference type="NCBI Taxonomy" id="95742"/>
    <lineage>
        <taxon>Eukaryota</taxon>
        <taxon>Fungi</taxon>
        <taxon>Dikarya</taxon>
        <taxon>Ascomycota</taxon>
        <taxon>Pezizomycotina</taxon>
        <taxon>Dothideomycetes</taxon>
        <taxon>Pleosporomycetidae</taxon>
        <taxon>Pleosporales</taxon>
        <taxon>Pleosporineae</taxon>
        <taxon>Pleosporaceae</taxon>
        <taxon>Curvularia</taxon>
    </lineage>
</organism>
<dbReference type="PANTHER" id="PTHR13194:SF19">
    <property type="entry name" value="NAD(P)-BINDING ROSSMANN-FOLD SUPERFAMILY PROTEIN"/>
    <property type="match status" value="1"/>
</dbReference>
<dbReference type="VEuPathDB" id="FungiDB:yc1106_01606"/>
<reference evidence="5" key="1">
    <citation type="submission" date="2021-12" db="EMBL/GenBank/DDBJ databases">
        <title>Curvularia clavata genome.</title>
        <authorList>
            <person name="Cao Y."/>
        </authorList>
    </citation>
    <scope>NUCLEOTIDE SEQUENCE</scope>
    <source>
        <strain evidence="5">Yc1106</strain>
    </source>
</reference>
<evidence type="ECO:0000313" key="6">
    <source>
        <dbReference type="Proteomes" id="UP001056012"/>
    </source>
</evidence>
<dbReference type="PANTHER" id="PTHR13194">
    <property type="entry name" value="COMPLEX I INTERMEDIATE-ASSOCIATED PROTEIN 30"/>
    <property type="match status" value="1"/>
</dbReference>
<feature type="compositionally biased region" description="Basic and acidic residues" evidence="2">
    <location>
        <begin position="24"/>
        <end position="33"/>
    </location>
</feature>
<keyword evidence="6" id="KW-1185">Reference proteome</keyword>
<evidence type="ECO:0000256" key="3">
    <source>
        <dbReference type="SAM" id="Phobius"/>
    </source>
</evidence>
<evidence type="ECO:0000259" key="4">
    <source>
        <dbReference type="Pfam" id="PF08547"/>
    </source>
</evidence>
<name>A0A9Q9DPA3_CURCL</name>
<dbReference type="SUPFAM" id="SSF49785">
    <property type="entry name" value="Galactose-binding domain-like"/>
    <property type="match status" value="1"/>
</dbReference>
<comment type="similarity">
    <text evidence="1">Belongs to the CIA30 family.</text>
</comment>
<keyword evidence="3" id="KW-0472">Membrane</keyword>
<feature type="domain" description="NADH:ubiquinone oxidoreductase intermediate-associated protein 30" evidence="4">
    <location>
        <begin position="48"/>
        <end position="213"/>
    </location>
</feature>
<dbReference type="InterPro" id="IPR008979">
    <property type="entry name" value="Galactose-bd-like_sf"/>
</dbReference>
<dbReference type="GO" id="GO:0010257">
    <property type="term" value="P:NADH dehydrogenase complex assembly"/>
    <property type="evidence" value="ECO:0007669"/>
    <property type="project" value="TreeGrafter"/>
</dbReference>
<keyword evidence="3" id="KW-1133">Transmembrane helix</keyword>
<evidence type="ECO:0000256" key="2">
    <source>
        <dbReference type="SAM" id="MobiDB-lite"/>
    </source>
</evidence>
<dbReference type="GO" id="GO:0051082">
    <property type="term" value="F:unfolded protein binding"/>
    <property type="evidence" value="ECO:0007669"/>
    <property type="project" value="TreeGrafter"/>
</dbReference>
<dbReference type="Pfam" id="PF08547">
    <property type="entry name" value="CIA30"/>
    <property type="match status" value="1"/>
</dbReference>
<gene>
    <name evidence="5" type="ORF">yc1106_01606</name>
</gene>
<dbReference type="InterPro" id="IPR039131">
    <property type="entry name" value="NDUFAF1"/>
</dbReference>
<evidence type="ECO:0000256" key="1">
    <source>
        <dbReference type="ARBA" id="ARBA00007884"/>
    </source>
</evidence>
<dbReference type="OrthoDB" id="426386at2759"/>
<dbReference type="EMBL" id="CP089274">
    <property type="protein sequence ID" value="USP74332.1"/>
    <property type="molecule type" value="Genomic_DNA"/>
</dbReference>
<keyword evidence="3" id="KW-0812">Transmembrane</keyword>
<feature type="compositionally biased region" description="Acidic residues" evidence="2">
    <location>
        <begin position="34"/>
        <end position="43"/>
    </location>
</feature>
<sequence>MHAKDKSQKMIPNGNAKRNSSLLLRRESENRDNPDEDGDEILLDQDGFTSKDTPERSIRLTDDRVRGGSSQSYLTISGSSACFHGTLDTKTLGGAGFASQRTTGENRSWDLSAYDGIFLDLANVDSKKYTLTLKDELLPPMPDGREQSSINFEYDFDSKSGLSLFVPWHAMKATYRGREQNHTKPLNTESVKRFSIMARSFFGSQEGDFSLEINSIKAVSMSSDIEKRLAGISGGIHGQEPWSWKNSNLVGLAVILGSTWAVSWVYCWWKGYDMSIMRFSKWWSVVRK</sequence>
<evidence type="ECO:0000313" key="5">
    <source>
        <dbReference type="EMBL" id="USP74332.1"/>
    </source>
</evidence>
<dbReference type="AlphaFoldDB" id="A0A9Q9DPA3"/>
<dbReference type="InterPro" id="IPR013857">
    <property type="entry name" value="NADH-UbQ_OxRdtase-assoc_prot30"/>
</dbReference>